<dbReference type="EMBL" id="JACSDZ010000010">
    <property type="protein sequence ID" value="KAF7393891.1"/>
    <property type="molecule type" value="Genomic_DNA"/>
</dbReference>
<dbReference type="Proteomes" id="UP000617340">
    <property type="component" value="Unassembled WGS sequence"/>
</dbReference>
<accession>A0A834JSZ3</accession>
<comment type="caution">
    <text evidence="1">The sequence shown here is derived from an EMBL/GenBank/DDBJ whole genome shotgun (WGS) entry which is preliminary data.</text>
</comment>
<organism evidence="1 2">
    <name type="scientific">Vespula germanica</name>
    <name type="common">German yellow jacket</name>
    <name type="synonym">Paravespula germanica</name>
    <dbReference type="NCBI Taxonomy" id="30212"/>
    <lineage>
        <taxon>Eukaryota</taxon>
        <taxon>Metazoa</taxon>
        <taxon>Ecdysozoa</taxon>
        <taxon>Arthropoda</taxon>
        <taxon>Hexapoda</taxon>
        <taxon>Insecta</taxon>
        <taxon>Pterygota</taxon>
        <taxon>Neoptera</taxon>
        <taxon>Endopterygota</taxon>
        <taxon>Hymenoptera</taxon>
        <taxon>Apocrita</taxon>
        <taxon>Aculeata</taxon>
        <taxon>Vespoidea</taxon>
        <taxon>Vespidae</taxon>
        <taxon>Vespinae</taxon>
        <taxon>Vespula</taxon>
    </lineage>
</organism>
<protein>
    <submittedName>
        <fullName evidence="1">Uncharacterized protein</fullName>
    </submittedName>
</protein>
<proteinExistence type="predicted"/>
<dbReference type="AlphaFoldDB" id="A0A834JSZ3"/>
<sequence length="164" mass="18444">MEGEARSSTVACATGTIATIAAVADDDEDDDDDDGDECSSVRSCPTIFFARDAFGVQFVRHRGQSTTNEYISTISLSLLNKLPSFTSSKTFRRCQPLSESYQMHEYPSESFAETKEQDKENYGHRKYACTRTNASIRGSRDYWNTFAKGYRNIASAIKEPDEWI</sequence>
<evidence type="ECO:0000313" key="1">
    <source>
        <dbReference type="EMBL" id="KAF7393891.1"/>
    </source>
</evidence>
<keyword evidence="2" id="KW-1185">Reference proteome</keyword>
<evidence type="ECO:0000313" key="2">
    <source>
        <dbReference type="Proteomes" id="UP000617340"/>
    </source>
</evidence>
<name>A0A834JSZ3_VESGE</name>
<reference evidence="1" key="1">
    <citation type="journal article" date="2020" name="G3 (Bethesda)">
        <title>High-Quality Assemblies for Three Invasive Social Wasps from the &lt;i&gt;Vespula&lt;/i&gt; Genus.</title>
        <authorList>
            <person name="Harrop T.W.R."/>
            <person name="Guhlin J."/>
            <person name="McLaughlin G.M."/>
            <person name="Permina E."/>
            <person name="Stockwell P."/>
            <person name="Gilligan J."/>
            <person name="Le Lec M.F."/>
            <person name="Gruber M.A.M."/>
            <person name="Quinn O."/>
            <person name="Lovegrove M."/>
            <person name="Duncan E.J."/>
            <person name="Remnant E.J."/>
            <person name="Van Eeckhoven J."/>
            <person name="Graham B."/>
            <person name="Knapp R.A."/>
            <person name="Langford K.W."/>
            <person name="Kronenberg Z."/>
            <person name="Press M.O."/>
            <person name="Eacker S.M."/>
            <person name="Wilson-Rankin E.E."/>
            <person name="Purcell J."/>
            <person name="Lester P.J."/>
            <person name="Dearden P.K."/>
        </authorList>
    </citation>
    <scope>NUCLEOTIDE SEQUENCE</scope>
    <source>
        <strain evidence="1">Linc-1</strain>
    </source>
</reference>
<gene>
    <name evidence="1" type="ORF">HZH68_010710</name>
</gene>